<dbReference type="PIRSF" id="PIRSF005047">
    <property type="entry name" value="UCP005047_YshC"/>
    <property type="match status" value="1"/>
</dbReference>
<dbReference type="SUPFAM" id="SSF47802">
    <property type="entry name" value="DNA polymerase beta, N-terminal domain-like"/>
    <property type="match status" value="1"/>
</dbReference>
<dbReference type="GO" id="GO:0140078">
    <property type="term" value="F:class I DNA-(apurinic or apyrimidinic site) endonuclease activity"/>
    <property type="evidence" value="ECO:0007669"/>
    <property type="project" value="UniProtKB-EC"/>
</dbReference>
<reference evidence="25 26" key="1">
    <citation type="submission" date="2019-01" db="EMBL/GenBank/DDBJ databases">
        <title>Sequencing the genomes of 1000 actinobacteria strains.</title>
        <authorList>
            <person name="Klenk H.-P."/>
        </authorList>
    </citation>
    <scope>NUCLEOTIDE SEQUENCE [LARGE SCALE GENOMIC DNA]</scope>
    <source>
        <strain evidence="25 26">DSM 43925</strain>
    </source>
</reference>
<dbReference type="SMART" id="SM00278">
    <property type="entry name" value="HhH1"/>
    <property type="match status" value="3"/>
</dbReference>
<dbReference type="OrthoDB" id="9808747at2"/>
<evidence type="ECO:0000256" key="1">
    <source>
        <dbReference type="ARBA" id="ARBA00001946"/>
    </source>
</evidence>
<dbReference type="Pfam" id="PF14716">
    <property type="entry name" value="HHH_8"/>
    <property type="match status" value="1"/>
</dbReference>
<dbReference type="PANTHER" id="PTHR36928">
    <property type="entry name" value="PHOSPHATASE YCDX-RELATED"/>
    <property type="match status" value="1"/>
</dbReference>
<comment type="catalytic activity">
    <reaction evidence="18">
        <text>2'-deoxyribonucleotide-(2'-deoxyribose 5'-phosphate)-2'-deoxyribonucleotide-DNA = a 3'-end 2'-deoxyribonucleotide-(2,3-dehydro-2,3-deoxyribose 5'-phosphate)-DNA + a 5'-end 5'-phospho-2'-deoxyribonucleoside-DNA + H(+)</text>
        <dbReference type="Rhea" id="RHEA:66592"/>
        <dbReference type="Rhea" id="RHEA-COMP:13180"/>
        <dbReference type="Rhea" id="RHEA-COMP:16897"/>
        <dbReference type="Rhea" id="RHEA-COMP:17067"/>
        <dbReference type="ChEBI" id="CHEBI:15378"/>
        <dbReference type="ChEBI" id="CHEBI:136412"/>
        <dbReference type="ChEBI" id="CHEBI:157695"/>
        <dbReference type="ChEBI" id="CHEBI:167181"/>
        <dbReference type="EC" id="4.2.99.18"/>
    </reaction>
</comment>
<dbReference type="InterPro" id="IPR027421">
    <property type="entry name" value="DNA_pol_lamdba_lyase_dom_sf"/>
</dbReference>
<dbReference type="CDD" id="cd07436">
    <property type="entry name" value="PHP_PolX"/>
    <property type="match status" value="1"/>
</dbReference>
<evidence type="ECO:0000259" key="22">
    <source>
        <dbReference type="SMART" id="SM00278"/>
    </source>
</evidence>
<comment type="catalytic activity">
    <reaction evidence="21">
        <text>DNA(n) + a 2'-deoxyribonucleoside 5'-triphosphate = DNA(n+1) + diphosphate</text>
        <dbReference type="Rhea" id="RHEA:22508"/>
        <dbReference type="Rhea" id="RHEA-COMP:17339"/>
        <dbReference type="Rhea" id="RHEA-COMP:17340"/>
        <dbReference type="ChEBI" id="CHEBI:33019"/>
        <dbReference type="ChEBI" id="CHEBI:61560"/>
        <dbReference type="ChEBI" id="CHEBI:173112"/>
        <dbReference type="EC" id="2.7.7.7"/>
    </reaction>
</comment>
<evidence type="ECO:0000259" key="24">
    <source>
        <dbReference type="SMART" id="SM00483"/>
    </source>
</evidence>
<dbReference type="InterPro" id="IPR022311">
    <property type="entry name" value="PolX-like"/>
</dbReference>
<dbReference type="Pfam" id="PF14791">
    <property type="entry name" value="DNA_pol_B_thumb"/>
    <property type="match status" value="1"/>
</dbReference>
<dbReference type="InterPro" id="IPR043519">
    <property type="entry name" value="NT_sf"/>
</dbReference>
<dbReference type="SMART" id="SM00481">
    <property type="entry name" value="POLIIIAc"/>
    <property type="match status" value="1"/>
</dbReference>
<feature type="domain" description="Polymerase/histidinol phosphatase N-terminal" evidence="23">
    <location>
        <begin position="340"/>
        <end position="417"/>
    </location>
</feature>
<dbReference type="GO" id="GO:0005829">
    <property type="term" value="C:cytosol"/>
    <property type="evidence" value="ECO:0007669"/>
    <property type="project" value="TreeGrafter"/>
</dbReference>
<evidence type="ECO:0000256" key="10">
    <source>
        <dbReference type="ARBA" id="ARBA00022705"/>
    </source>
</evidence>
<keyword evidence="7" id="KW-0237">DNA synthesis</keyword>
<evidence type="ECO:0000256" key="7">
    <source>
        <dbReference type="ARBA" id="ARBA00022634"/>
    </source>
</evidence>
<evidence type="ECO:0000256" key="14">
    <source>
        <dbReference type="ARBA" id="ARBA00023053"/>
    </source>
</evidence>
<evidence type="ECO:0000256" key="11">
    <source>
        <dbReference type="ARBA" id="ARBA00022763"/>
    </source>
</evidence>
<keyword evidence="14" id="KW-0915">Sodium</keyword>
<feature type="domain" description="Helix-hairpin-helix DNA-binding motif class 1" evidence="22">
    <location>
        <begin position="127"/>
        <end position="146"/>
    </location>
</feature>
<gene>
    <name evidence="25" type="ORF">EDD27_10593</name>
</gene>
<dbReference type="Gene3D" id="3.30.460.10">
    <property type="entry name" value="Beta Polymerase, domain 2"/>
    <property type="match status" value="1"/>
</dbReference>
<dbReference type="InterPro" id="IPR037160">
    <property type="entry name" value="DNA_Pol_thumb_sf"/>
</dbReference>
<evidence type="ECO:0000256" key="19">
    <source>
        <dbReference type="ARBA" id="ARBA00044678"/>
    </source>
</evidence>
<dbReference type="RefSeq" id="WP_127940053.1">
    <property type="nucleotide sequence ID" value="NZ_SAUN01000001.1"/>
</dbReference>
<dbReference type="Pfam" id="PF14520">
    <property type="entry name" value="HHH_5"/>
    <property type="match status" value="1"/>
</dbReference>
<dbReference type="PANTHER" id="PTHR36928:SF1">
    <property type="entry name" value="PHOSPHATASE YCDX-RELATED"/>
    <property type="match status" value="1"/>
</dbReference>
<dbReference type="AlphaFoldDB" id="A0A438MP33"/>
<dbReference type="EMBL" id="SAUN01000001">
    <property type="protein sequence ID" value="RVX47652.1"/>
    <property type="molecule type" value="Genomic_DNA"/>
</dbReference>
<keyword evidence="15" id="KW-0234">DNA repair</keyword>
<dbReference type="InterPro" id="IPR047967">
    <property type="entry name" value="PolX_PHP"/>
</dbReference>
<dbReference type="GO" id="GO:0003677">
    <property type="term" value="F:DNA binding"/>
    <property type="evidence" value="ECO:0007669"/>
    <property type="project" value="InterPro"/>
</dbReference>
<dbReference type="Gene3D" id="1.10.150.20">
    <property type="entry name" value="5' to 3' exonuclease, C-terminal subdomain"/>
    <property type="match status" value="1"/>
</dbReference>
<evidence type="ECO:0000256" key="6">
    <source>
        <dbReference type="ARBA" id="ARBA00022481"/>
    </source>
</evidence>
<evidence type="ECO:0000256" key="16">
    <source>
        <dbReference type="ARBA" id="ARBA00035717"/>
    </source>
</evidence>
<evidence type="ECO:0000256" key="4">
    <source>
        <dbReference type="ARBA" id="ARBA00012720"/>
    </source>
</evidence>
<dbReference type="Pfam" id="PF02811">
    <property type="entry name" value="PHP"/>
    <property type="match status" value="1"/>
</dbReference>
<dbReference type="NCBIfam" id="NF006375">
    <property type="entry name" value="PRK08609.1"/>
    <property type="match status" value="1"/>
</dbReference>
<dbReference type="Gene3D" id="3.30.210.10">
    <property type="entry name" value="DNA polymerase, thumb domain"/>
    <property type="match status" value="1"/>
</dbReference>
<keyword evidence="12" id="KW-0832">Ubl conjugation</keyword>
<dbReference type="InterPro" id="IPR004013">
    <property type="entry name" value="PHP_dom"/>
</dbReference>
<evidence type="ECO:0000313" key="26">
    <source>
        <dbReference type="Proteomes" id="UP000284824"/>
    </source>
</evidence>
<dbReference type="CDD" id="cd00141">
    <property type="entry name" value="NT_POLXc"/>
    <property type="match status" value="1"/>
</dbReference>
<accession>A0A438MP33</accession>
<dbReference type="InterPro" id="IPR003583">
    <property type="entry name" value="Hlx-hairpin-Hlx_DNA-bd_motif"/>
</dbReference>
<dbReference type="Proteomes" id="UP000284824">
    <property type="component" value="Unassembled WGS sequence"/>
</dbReference>
<evidence type="ECO:0000256" key="2">
    <source>
        <dbReference type="ARBA" id="ARBA00004496"/>
    </source>
</evidence>
<keyword evidence="26" id="KW-1185">Reference proteome</keyword>
<keyword evidence="11" id="KW-0227">DNA damage</keyword>
<feature type="domain" description="Helix-hairpin-helix DNA-binding motif class 1" evidence="22">
    <location>
        <begin position="52"/>
        <end position="71"/>
    </location>
</feature>
<dbReference type="InterPro" id="IPR002008">
    <property type="entry name" value="DNA_pol_X_beta-like"/>
</dbReference>
<comment type="function">
    <text evidence="20">Repair polymerase that plays a key role in base-excision repair. During this process, the damaged base is excised by specific DNA glycosylases, the DNA backbone is nicked at the abasic site by an apurinic/apyrimidic (AP) endonuclease, and POLB removes 5'-deoxyribose-phosphate from the preincised AP site acting as a 5'-deoxyribose-phosphate lyase (5'-dRP lyase); through its DNA polymerase activity, it adds one nucleotide to the 3' end of the arising single-nucleotide gap. Conducts 'gap-filling' DNA synthesis in a stepwise distributive fashion rather than in a processive fashion as for other DNA polymerases. It is also able to cleave sugar-phosphate bonds 3' to an intact AP site, acting as an AP lyase.</text>
</comment>
<evidence type="ECO:0000256" key="8">
    <source>
        <dbReference type="ARBA" id="ARBA00022679"/>
    </source>
</evidence>
<evidence type="ECO:0000259" key="23">
    <source>
        <dbReference type="SMART" id="SM00481"/>
    </source>
</evidence>
<dbReference type="InterPro" id="IPR016195">
    <property type="entry name" value="Pol/histidinol_Pase-like"/>
</dbReference>
<organism evidence="25 26">
    <name type="scientific">Nonomuraea polychroma</name>
    <dbReference type="NCBI Taxonomy" id="46176"/>
    <lineage>
        <taxon>Bacteria</taxon>
        <taxon>Bacillati</taxon>
        <taxon>Actinomycetota</taxon>
        <taxon>Actinomycetes</taxon>
        <taxon>Streptosporangiales</taxon>
        <taxon>Streptosporangiaceae</taxon>
        <taxon>Nonomuraea</taxon>
    </lineage>
</organism>
<evidence type="ECO:0000256" key="17">
    <source>
        <dbReference type="ARBA" id="ARBA00035726"/>
    </source>
</evidence>
<dbReference type="Gene3D" id="3.20.20.140">
    <property type="entry name" value="Metal-dependent hydrolases"/>
    <property type="match status" value="1"/>
</dbReference>
<dbReference type="SMART" id="SM00483">
    <property type="entry name" value="POLXc"/>
    <property type="match status" value="1"/>
</dbReference>
<keyword evidence="9" id="KW-0548">Nucleotidyltransferase</keyword>
<dbReference type="EC" id="4.2.99.18" evidence="4"/>
<dbReference type="InterPro" id="IPR029398">
    <property type="entry name" value="PolB_thumb"/>
</dbReference>
<dbReference type="GO" id="GO:0006281">
    <property type="term" value="P:DNA repair"/>
    <property type="evidence" value="ECO:0007669"/>
    <property type="project" value="UniProtKB-KW"/>
</dbReference>
<dbReference type="InterPro" id="IPR050243">
    <property type="entry name" value="PHP_phosphatase"/>
</dbReference>
<evidence type="ECO:0000256" key="9">
    <source>
        <dbReference type="ARBA" id="ARBA00022695"/>
    </source>
</evidence>
<keyword evidence="13" id="KW-0239">DNA-directed DNA polymerase</keyword>
<evidence type="ECO:0000256" key="13">
    <source>
        <dbReference type="ARBA" id="ARBA00022932"/>
    </source>
</evidence>
<evidence type="ECO:0000256" key="21">
    <source>
        <dbReference type="ARBA" id="ARBA00049244"/>
    </source>
</evidence>
<sequence length="572" mass="62631">MARTNDDVSDVLEEYADLLAITGHEDFKVRVYQKAARSVGAYPDDIAGYDADALRRIPNVGESIAAKVAEYLRSGTMPKLEELRSRIPAGVRALTHIPALGPKRAMVLHQSLGVDSPESLESAITAGALRDLPGFGAKTEENLLHGIALLRDAGRRVHIGVAMPLAEDIVAALQAVQGCRRCGYAGSLRRMKDTIGDIDVLATSNRPKVLMDAFAGLPDVTEVIVRGDKKTSVRTSQGLQVDIRVVPPDAWGAAVQYFTGAKAHNIRTREIAQHRKLKLSEYGLFDAVTDEKIVSSTEEEVYERLGLPWIPPTLREDTGEIEAALAGTLPELVTEADLRGDLHTHTDLTDGHASLEDMVAAAAERGYAYYAVTDHGPDLYMQRMTLDKATAQRERLRELDGTYGLRLLHGIELNIGPDGQVDWPSDVLAGFDVCVASVHSHFDLPRAKMTRRLVRAARNPHVNIIGHPSARLIGRRPPIDVDWDQVFQTCARSGTALEINAFPDRLDLAADLIRQAHGYGVKFAVDSDSHAVGHLANMRYGIGTAQRGWLTAEDVINTWPLDRLTAFLRKGR</sequence>
<dbReference type="GO" id="GO:0008270">
    <property type="term" value="F:zinc ion binding"/>
    <property type="evidence" value="ECO:0007669"/>
    <property type="project" value="TreeGrafter"/>
</dbReference>
<evidence type="ECO:0000256" key="12">
    <source>
        <dbReference type="ARBA" id="ARBA00022843"/>
    </source>
</evidence>
<evidence type="ECO:0000256" key="15">
    <source>
        <dbReference type="ARBA" id="ARBA00023204"/>
    </source>
</evidence>
<dbReference type="InterPro" id="IPR010996">
    <property type="entry name" value="HHH_MUS81"/>
</dbReference>
<dbReference type="FunFam" id="3.20.20.140:FF:000047">
    <property type="entry name" value="PHP domain-containing protein"/>
    <property type="match status" value="1"/>
</dbReference>
<evidence type="ECO:0000256" key="20">
    <source>
        <dbReference type="ARBA" id="ARBA00045548"/>
    </source>
</evidence>
<dbReference type="GO" id="GO:0003887">
    <property type="term" value="F:DNA-directed DNA polymerase activity"/>
    <property type="evidence" value="ECO:0007669"/>
    <property type="project" value="UniProtKB-KW"/>
</dbReference>
<dbReference type="GO" id="GO:0042578">
    <property type="term" value="F:phosphoric ester hydrolase activity"/>
    <property type="evidence" value="ECO:0007669"/>
    <property type="project" value="TreeGrafter"/>
</dbReference>
<keyword evidence="10" id="KW-0235">DNA replication</keyword>
<dbReference type="Gene3D" id="1.10.150.110">
    <property type="entry name" value="DNA polymerase beta, N-terminal domain-like"/>
    <property type="match status" value="1"/>
</dbReference>
<evidence type="ECO:0000256" key="3">
    <source>
        <dbReference type="ARBA" id="ARBA00012417"/>
    </source>
</evidence>
<dbReference type="InterPro" id="IPR003141">
    <property type="entry name" value="Pol/His_phosphatase_N"/>
</dbReference>
<comment type="catalytic activity">
    <reaction evidence="19">
        <text>a 5'-end 2'-deoxyribose-2'-deoxyribonucleotide-DNA = (2E,4S)-4-hydroxypenten-2-al-5-phosphate + a 5'-end 5'-phospho-2'-deoxyribonucleoside-DNA + H(+)</text>
        <dbReference type="Rhea" id="RHEA:76255"/>
        <dbReference type="Rhea" id="RHEA-COMP:13180"/>
        <dbReference type="Rhea" id="RHEA-COMP:18657"/>
        <dbReference type="ChEBI" id="CHEBI:15378"/>
        <dbReference type="ChEBI" id="CHEBI:136412"/>
        <dbReference type="ChEBI" id="CHEBI:195194"/>
        <dbReference type="ChEBI" id="CHEBI:195195"/>
    </reaction>
</comment>
<keyword evidence="6" id="KW-0488">Methylation</keyword>
<proteinExistence type="predicted"/>
<feature type="domain" description="Helix-hairpin-helix DNA-binding motif class 1" evidence="22">
    <location>
        <begin position="92"/>
        <end position="111"/>
    </location>
</feature>
<feature type="domain" description="DNA-directed DNA polymerase X" evidence="24">
    <location>
        <begin position="3"/>
        <end position="316"/>
    </location>
</feature>
<dbReference type="SUPFAM" id="SSF89550">
    <property type="entry name" value="PHP domain-like"/>
    <property type="match status" value="1"/>
</dbReference>
<comment type="cofactor">
    <cofactor evidence="1">
        <name>Mg(2+)</name>
        <dbReference type="ChEBI" id="CHEBI:18420"/>
    </cofactor>
</comment>
<comment type="subcellular location">
    <subcellularLocation>
        <location evidence="2">Cytoplasm</location>
    </subcellularLocation>
</comment>
<evidence type="ECO:0000313" key="25">
    <source>
        <dbReference type="EMBL" id="RVX47652.1"/>
    </source>
</evidence>
<dbReference type="InterPro" id="IPR002054">
    <property type="entry name" value="DNA-dir_DNA_pol_X"/>
</dbReference>
<dbReference type="PRINTS" id="PR00870">
    <property type="entry name" value="DNAPOLXBETA"/>
</dbReference>
<dbReference type="EC" id="2.7.7.7" evidence="3"/>
<evidence type="ECO:0000256" key="5">
    <source>
        <dbReference type="ARBA" id="ARBA00020020"/>
    </source>
</evidence>
<dbReference type="SUPFAM" id="SSF81301">
    <property type="entry name" value="Nucleotidyltransferase"/>
    <property type="match status" value="1"/>
</dbReference>
<keyword evidence="8" id="KW-0808">Transferase</keyword>
<evidence type="ECO:0000256" key="18">
    <source>
        <dbReference type="ARBA" id="ARBA00044632"/>
    </source>
</evidence>
<comment type="caution">
    <text evidence="25">The sequence shown here is derived from an EMBL/GenBank/DDBJ whole genome shotgun (WGS) entry which is preliminary data.</text>
</comment>
<name>A0A438MP33_9ACTN</name>
<protein>
    <recommendedName>
        <fullName evidence="5">DNA polymerase beta</fullName>
        <ecNumber evidence="3">2.7.7.7</ecNumber>
        <ecNumber evidence="4">4.2.99.18</ecNumber>
    </recommendedName>
    <alternativeName>
        <fullName evidence="16">5'-deoxyribose-phosphate lyase</fullName>
    </alternativeName>
    <alternativeName>
        <fullName evidence="17">AP lyase</fullName>
    </alternativeName>
</protein>